<dbReference type="RefSeq" id="WP_176431236.1">
    <property type="nucleotide sequence ID" value="NZ_FZOJ01000005.1"/>
</dbReference>
<keyword evidence="2" id="KW-1185">Reference proteome</keyword>
<evidence type="ECO:0000313" key="1">
    <source>
        <dbReference type="EMBL" id="SNS16333.1"/>
    </source>
</evidence>
<proteinExistence type="predicted"/>
<accession>A0A239CAF1</accession>
<dbReference type="AlphaFoldDB" id="A0A239CAF1"/>
<protein>
    <recommendedName>
        <fullName evidence="3">DUF4430 domain-containing protein</fullName>
    </recommendedName>
</protein>
<organism evidence="1 2">
    <name type="scientific">Anaerovirgula multivorans</name>
    <dbReference type="NCBI Taxonomy" id="312168"/>
    <lineage>
        <taxon>Bacteria</taxon>
        <taxon>Bacillati</taxon>
        <taxon>Bacillota</taxon>
        <taxon>Clostridia</taxon>
        <taxon>Peptostreptococcales</taxon>
        <taxon>Natronincolaceae</taxon>
        <taxon>Anaerovirgula</taxon>
    </lineage>
</organism>
<reference evidence="1 2" key="1">
    <citation type="submission" date="2017-06" db="EMBL/GenBank/DDBJ databases">
        <authorList>
            <person name="Kim H.J."/>
            <person name="Triplett B.A."/>
        </authorList>
    </citation>
    <scope>NUCLEOTIDE SEQUENCE [LARGE SCALE GENOMIC DNA]</scope>
    <source>
        <strain evidence="1 2">SCA</strain>
    </source>
</reference>
<sequence>MKMNKRFLSLLLTLIMIFTLGVTTAWADSSAMYLIDDRAPYPTGPIDVHVKIMGYGEGNIFFDDEVALTGNTTKNVKDALEAAAANDSSLTIQGLDYGYVSEINGQSYGEAGTYSGWVFRVNHKVPIEDDDDPTYGVLGGTIASTYLQDNDSIYMWYDTPESTRYTRVNVEQDEDEYTVTAQYSYNNNLWDFEFTDFTTLTTGTIVLVNIDNPVYQVEKPLSSSGVVFDVGELPSGNYGVYYRGTYENNGAIEYVESFIVPLN</sequence>
<dbReference type="EMBL" id="FZOJ01000005">
    <property type="protein sequence ID" value="SNS16333.1"/>
    <property type="molecule type" value="Genomic_DNA"/>
</dbReference>
<evidence type="ECO:0008006" key="3">
    <source>
        <dbReference type="Google" id="ProtNLM"/>
    </source>
</evidence>
<gene>
    <name evidence="1" type="ORF">SAMN05446037_100561</name>
</gene>
<name>A0A239CAF1_9FIRM</name>
<evidence type="ECO:0000313" key="2">
    <source>
        <dbReference type="Proteomes" id="UP000198304"/>
    </source>
</evidence>
<dbReference type="Proteomes" id="UP000198304">
    <property type="component" value="Unassembled WGS sequence"/>
</dbReference>